<dbReference type="RefSeq" id="WP_354555167.1">
    <property type="nucleotide sequence ID" value="NZ_JBEPMB010000001.1"/>
</dbReference>
<sequence>MAQPNVAREPSMEEILASIRRIIENNDPVESIDNASYSSPQQNAPETIELTIDEDIAMMVADSVAATPVVQSAESVAAPRAPERLEQPAARPMSLADVAARVKAASERRAPAAPANDTERLVQSGPVAVVTEVPPQAVETFVADAPVPSSVVWQDATPAAFEPVQVYQEQAYHEQDAVVDQFEFVDHASEPSVDVSEDTDSVDLDPIERFAVQIGNEIAAAVPAQLLSPVTEEKVSRSFEELADALGGSTRSLDEIAEEMLKPMLQEWLDDNLPTLVERLVREEIERVARGPRR</sequence>
<reference evidence="1 2" key="1">
    <citation type="submission" date="2024-06" db="EMBL/GenBank/DDBJ databases">
        <title>Genomic Encyclopedia of Type Strains, Phase IV (KMG-IV): sequencing the most valuable type-strain genomes for metagenomic binning, comparative biology and taxonomic classification.</title>
        <authorList>
            <person name="Goeker M."/>
        </authorList>
    </citation>
    <scope>NUCLEOTIDE SEQUENCE [LARGE SCALE GENOMIC DNA]</scope>
    <source>
        <strain evidence="1 2">DSM 29780</strain>
    </source>
</reference>
<evidence type="ECO:0000313" key="2">
    <source>
        <dbReference type="Proteomes" id="UP001549047"/>
    </source>
</evidence>
<gene>
    <name evidence="1" type="ORF">ABID16_000911</name>
</gene>
<accession>A0ABV2IVU7</accession>
<dbReference type="InterPro" id="IPR019632">
    <property type="entry name" value="DUF2497"/>
</dbReference>
<dbReference type="Pfam" id="PF10691">
    <property type="entry name" value="DUF2497"/>
    <property type="match status" value="1"/>
</dbReference>
<proteinExistence type="predicted"/>
<evidence type="ECO:0000313" key="1">
    <source>
        <dbReference type="EMBL" id="MET3612606.1"/>
    </source>
</evidence>
<dbReference type="EMBL" id="JBEPMB010000001">
    <property type="protein sequence ID" value="MET3612606.1"/>
    <property type="molecule type" value="Genomic_DNA"/>
</dbReference>
<name>A0ABV2IVU7_9HYPH</name>
<protein>
    <submittedName>
        <fullName evidence="1">Cell pole-organizing protein PopZ</fullName>
    </submittedName>
</protein>
<comment type="caution">
    <text evidence="1">The sequence shown here is derived from an EMBL/GenBank/DDBJ whole genome shotgun (WGS) entry which is preliminary data.</text>
</comment>
<organism evidence="1 2">
    <name type="scientific">Rhizobium aquaticum</name>
    <dbReference type="NCBI Taxonomy" id="1549636"/>
    <lineage>
        <taxon>Bacteria</taxon>
        <taxon>Pseudomonadati</taxon>
        <taxon>Pseudomonadota</taxon>
        <taxon>Alphaproteobacteria</taxon>
        <taxon>Hyphomicrobiales</taxon>
        <taxon>Rhizobiaceae</taxon>
        <taxon>Rhizobium/Agrobacterium group</taxon>
        <taxon>Rhizobium</taxon>
    </lineage>
</organism>
<dbReference type="Proteomes" id="UP001549047">
    <property type="component" value="Unassembled WGS sequence"/>
</dbReference>
<keyword evidence="2" id="KW-1185">Reference proteome</keyword>